<dbReference type="InterPro" id="IPR002190">
    <property type="entry name" value="MHD_dom"/>
</dbReference>
<dbReference type="Proteomes" id="UP000007646">
    <property type="component" value="Unassembled WGS sequence"/>
</dbReference>
<dbReference type="AlphaFoldDB" id="G3UKF8"/>
<reference evidence="2" key="2">
    <citation type="submission" date="2025-08" db="UniProtKB">
        <authorList>
            <consortium name="Ensembl"/>
        </authorList>
    </citation>
    <scope>IDENTIFICATION</scope>
    <source>
        <strain evidence="2">Isolate ISIS603380</strain>
    </source>
</reference>
<dbReference type="FunFam" id="1.10.10.1210:FF:000001">
    <property type="entry name" value="melanoma-associated antigen D1"/>
    <property type="match status" value="2"/>
</dbReference>
<evidence type="ECO:0000313" key="3">
    <source>
        <dbReference type="Proteomes" id="UP000007646"/>
    </source>
</evidence>
<dbReference type="GeneTree" id="ENSGT00940000164194"/>
<dbReference type="GO" id="GO:0000122">
    <property type="term" value="P:negative regulation of transcription by RNA polymerase II"/>
    <property type="evidence" value="ECO:0007669"/>
    <property type="project" value="TreeGrafter"/>
</dbReference>
<dbReference type="Ensembl" id="ENSLAFT00000003203.2">
    <property type="protein sequence ID" value="ENSLAFP00000028317.1"/>
    <property type="gene ID" value="ENSLAFG00000030239.1"/>
</dbReference>
<keyword evidence="3" id="KW-1185">Reference proteome</keyword>
<dbReference type="FunFam" id="1.10.10.1200:FF:000007">
    <property type="entry name" value="Melanoma-associated antigen C2"/>
    <property type="match status" value="1"/>
</dbReference>
<name>G3UKF8_LOXAF</name>
<sequence>DPLTKEVDTLVQLVLQTYKLKKLVIKEDMLKIVNKKYKSRFHEILRRASFSTEVVFGIDLKEIDSVKPSYALVSKMDLPNDGRLSRGRGLPKTGVLMILLGVIFMKGNCASEEKIWEFLNKMRIFAGKRHFIFGEPRKLITQDFVKLKYLEYRQVPNSDPPSYEFLWGPRAHAETSKMKTLEFLAKINDTVPSALPSLCEEALRVNKEKVRKYSAIMAFWGGDPLTRRVTMLLQFLLSKYEMREHITKGKMLKIINKRYKEHFPEILRRASKCIELVFGLDVKEVDSKGQSYTIVSKLEITEEEKLSGGRGIPKTGILMPLLSMIYKNGNRATEEKMWEFLNVFGMYDGEPRKLITKDLVQAKYLEYRQVPNSDPPRYEFLWGPEAQAEASKTKVLEFLAKVKDTNSSALQALYKETWGDEEETASGREWAGAC</sequence>
<dbReference type="InterPro" id="IPR037445">
    <property type="entry name" value="MAGE"/>
</dbReference>
<proteinExistence type="predicted"/>
<dbReference type="STRING" id="9785.ENSLAFP00000028317"/>
<dbReference type="OMA" id="ACEHIEM"/>
<feature type="domain" description="MAGE" evidence="1">
    <location>
        <begin position="3"/>
        <end position="202"/>
    </location>
</feature>
<dbReference type="Gene3D" id="1.10.10.1200">
    <property type="entry name" value="MAGE homology domain, winged helix WH1 motif"/>
    <property type="match status" value="2"/>
</dbReference>
<organism evidence="2 3">
    <name type="scientific">Loxodonta africana</name>
    <name type="common">African elephant</name>
    <dbReference type="NCBI Taxonomy" id="9785"/>
    <lineage>
        <taxon>Eukaryota</taxon>
        <taxon>Metazoa</taxon>
        <taxon>Chordata</taxon>
        <taxon>Craniata</taxon>
        <taxon>Vertebrata</taxon>
        <taxon>Euteleostomi</taxon>
        <taxon>Mammalia</taxon>
        <taxon>Eutheria</taxon>
        <taxon>Afrotheria</taxon>
        <taxon>Proboscidea</taxon>
        <taxon>Elephantidae</taxon>
        <taxon>Loxodonta</taxon>
    </lineage>
</organism>
<evidence type="ECO:0000313" key="2">
    <source>
        <dbReference type="Ensembl" id="ENSLAFP00000028317.1"/>
    </source>
</evidence>
<dbReference type="PANTHER" id="PTHR11736">
    <property type="entry name" value="MELANOMA-ASSOCIATED ANTIGEN MAGE ANTIGEN"/>
    <property type="match status" value="1"/>
</dbReference>
<reference evidence="2 3" key="1">
    <citation type="submission" date="2009-06" db="EMBL/GenBank/DDBJ databases">
        <title>The Genome Sequence of Loxodonta africana (African elephant).</title>
        <authorList>
            <person name="Di Palma F."/>
            <person name="Heiman D."/>
            <person name="Young S."/>
            <person name="Johnson J."/>
            <person name="Lander E.S."/>
            <person name="Lindblad-Toh K."/>
        </authorList>
    </citation>
    <scope>NUCLEOTIDE SEQUENCE [LARGE SCALE GENOMIC DNA]</scope>
    <source>
        <strain evidence="2 3">Isolate ISIS603380</strain>
    </source>
</reference>
<feature type="domain" description="MAGE" evidence="1">
    <location>
        <begin position="225"/>
        <end position="417"/>
    </location>
</feature>
<dbReference type="InParanoid" id="G3UKF8"/>
<dbReference type="HOGENOM" id="CLU_592576_0_0_1"/>
<dbReference type="eggNOG" id="KOG4562">
    <property type="taxonomic scope" value="Eukaryota"/>
</dbReference>
<dbReference type="PANTHER" id="PTHR11736:SF53">
    <property type="entry name" value="MELANOMA-ASSOCIATED ANTIGEN B3"/>
    <property type="match status" value="1"/>
</dbReference>
<dbReference type="Pfam" id="PF01454">
    <property type="entry name" value="MAGE"/>
    <property type="match status" value="2"/>
</dbReference>
<dbReference type="InterPro" id="IPR041899">
    <property type="entry name" value="MAGE_WH2"/>
</dbReference>
<dbReference type="SMART" id="SM01373">
    <property type="entry name" value="MAGE"/>
    <property type="match status" value="2"/>
</dbReference>
<dbReference type="PROSITE" id="PS50838">
    <property type="entry name" value="MAGE"/>
    <property type="match status" value="2"/>
</dbReference>
<dbReference type="Gene3D" id="1.10.10.1210">
    <property type="entry name" value="MAGE homology domain, winged helix WH2 motif"/>
    <property type="match status" value="2"/>
</dbReference>
<dbReference type="GO" id="GO:0005634">
    <property type="term" value="C:nucleus"/>
    <property type="evidence" value="ECO:0007669"/>
    <property type="project" value="TreeGrafter"/>
</dbReference>
<dbReference type="InterPro" id="IPR041898">
    <property type="entry name" value="MAGE_WH1"/>
</dbReference>
<accession>G3UKF8</accession>
<protein>
    <recommendedName>
        <fullName evidence="1">MAGE domain-containing protein</fullName>
    </recommendedName>
</protein>
<reference evidence="2" key="3">
    <citation type="submission" date="2025-09" db="UniProtKB">
        <authorList>
            <consortium name="Ensembl"/>
        </authorList>
    </citation>
    <scope>IDENTIFICATION</scope>
    <source>
        <strain evidence="2">Isolate ISIS603380</strain>
    </source>
</reference>
<evidence type="ECO:0000259" key="1">
    <source>
        <dbReference type="PROSITE" id="PS50838"/>
    </source>
</evidence>